<accession>A0A2D4J7H6</accession>
<protein>
    <submittedName>
        <fullName evidence="1">Uncharacterized protein</fullName>
    </submittedName>
</protein>
<dbReference type="EMBL" id="IACK01160700">
    <property type="protein sequence ID" value="LAA92407.1"/>
    <property type="molecule type" value="Transcribed_RNA"/>
</dbReference>
<sequence>MRSLLNYLCGHHLTITTRTVRTAVAMWHSHITPQTILLSSCNSVLMLLNKDYLSVLYTYCRAVNITILKVSLILSFGLILQLKRQNLCNAAKTAQDSSPENI</sequence>
<proteinExistence type="predicted"/>
<evidence type="ECO:0000313" key="1">
    <source>
        <dbReference type="EMBL" id="LAA92407.1"/>
    </source>
</evidence>
<reference evidence="1" key="1">
    <citation type="submission" date="2017-07" db="EMBL/GenBank/DDBJ databases">
        <authorList>
            <person name="Mikheyev A."/>
            <person name="Grau M."/>
        </authorList>
    </citation>
    <scope>NUCLEOTIDE SEQUENCE</scope>
    <source>
        <tissue evidence="1">Venom_gland</tissue>
    </source>
</reference>
<dbReference type="AlphaFoldDB" id="A0A2D4J7H6"/>
<reference evidence="1" key="2">
    <citation type="submission" date="2017-11" db="EMBL/GenBank/DDBJ databases">
        <title>Coralsnake Venomics: Analyses of Venom Gland Transcriptomes and Proteomes of Six Brazilian Taxa.</title>
        <authorList>
            <person name="Aird S.D."/>
            <person name="Jorge da Silva N."/>
            <person name="Qiu L."/>
            <person name="Villar-Briones A."/>
            <person name="Aparecida-Saddi V."/>
            <person name="Campos-Telles M.P."/>
            <person name="Grau M."/>
            <person name="Mikheyev A.S."/>
        </authorList>
    </citation>
    <scope>NUCLEOTIDE SEQUENCE</scope>
    <source>
        <tissue evidence="1">Venom_gland</tissue>
    </source>
</reference>
<organism evidence="1">
    <name type="scientific">Micrurus lemniscatus lemniscatus</name>
    <dbReference type="NCBI Taxonomy" id="129467"/>
    <lineage>
        <taxon>Eukaryota</taxon>
        <taxon>Metazoa</taxon>
        <taxon>Chordata</taxon>
        <taxon>Craniata</taxon>
        <taxon>Vertebrata</taxon>
        <taxon>Euteleostomi</taxon>
        <taxon>Lepidosauria</taxon>
        <taxon>Squamata</taxon>
        <taxon>Bifurcata</taxon>
        <taxon>Unidentata</taxon>
        <taxon>Episquamata</taxon>
        <taxon>Toxicofera</taxon>
        <taxon>Serpentes</taxon>
        <taxon>Colubroidea</taxon>
        <taxon>Elapidae</taxon>
        <taxon>Elapinae</taxon>
        <taxon>Micrurus</taxon>
    </lineage>
</organism>
<name>A0A2D4J7H6_MICLE</name>